<feature type="domain" description="Nucleoside phosphorylase" evidence="3">
    <location>
        <begin position="58"/>
        <end position="309"/>
    </location>
</feature>
<feature type="binding site" evidence="2">
    <location>
        <position position="99"/>
    </location>
    <ligand>
        <name>phosphate</name>
        <dbReference type="ChEBI" id="CHEBI:43474"/>
    </ligand>
</feature>
<dbReference type="SUPFAM" id="SSF53167">
    <property type="entry name" value="Purine and uridine phosphorylases"/>
    <property type="match status" value="1"/>
</dbReference>
<dbReference type="Gene3D" id="3.40.50.1580">
    <property type="entry name" value="Nucleoside phosphorylase domain"/>
    <property type="match status" value="1"/>
</dbReference>
<dbReference type="AlphaFoldDB" id="A0A0A1X9P7"/>
<dbReference type="InterPro" id="IPR010059">
    <property type="entry name" value="Uridine_phosphorylase_euk"/>
</dbReference>
<evidence type="ECO:0000259" key="3">
    <source>
        <dbReference type="Pfam" id="PF01048"/>
    </source>
</evidence>
<reference evidence="4" key="1">
    <citation type="submission" date="2014-11" db="EMBL/GenBank/DDBJ databases">
        <authorList>
            <person name="Geib S."/>
        </authorList>
    </citation>
    <scope>NUCLEOTIDE SEQUENCE</scope>
</reference>
<dbReference type="GO" id="GO:0006218">
    <property type="term" value="P:uridine catabolic process"/>
    <property type="evidence" value="ECO:0007669"/>
    <property type="project" value="TreeGrafter"/>
</dbReference>
<reference evidence="4" key="2">
    <citation type="journal article" date="2015" name="Gigascience">
        <title>Reconstructing a comprehensive transcriptome assembly of a white-pupal translocated strain of the pest fruit fly Bactrocera cucurbitae.</title>
        <authorList>
            <person name="Sim S.B."/>
            <person name="Calla B."/>
            <person name="Hall B."/>
            <person name="DeRego T."/>
            <person name="Geib S.M."/>
        </authorList>
    </citation>
    <scope>NUCLEOTIDE SEQUENCE</scope>
</reference>
<dbReference type="PANTHER" id="PTHR43691:SF11">
    <property type="entry name" value="FI09636P-RELATED"/>
    <property type="match status" value="1"/>
</dbReference>
<dbReference type="InterPro" id="IPR000845">
    <property type="entry name" value="Nucleoside_phosphorylase_d"/>
</dbReference>
<name>A0A0A1X9P7_ZEUCU</name>
<protein>
    <submittedName>
        <fullName evidence="4">Uridine phosphorylase 1</fullName>
    </submittedName>
</protein>
<dbReference type="EMBL" id="GBXI01006490">
    <property type="protein sequence ID" value="JAD07802.1"/>
    <property type="molecule type" value="Transcribed_RNA"/>
</dbReference>
<dbReference type="PANTHER" id="PTHR43691">
    <property type="entry name" value="URIDINE PHOSPHORYLASE"/>
    <property type="match status" value="1"/>
</dbReference>
<dbReference type="CDD" id="cd17763">
    <property type="entry name" value="UP_hUPP-like"/>
    <property type="match status" value="1"/>
</dbReference>
<gene>
    <name evidence="4" type="primary">Upp1</name>
    <name evidence="4" type="ORF">g.21722</name>
</gene>
<proteinExistence type="inferred from homology"/>
<accession>A0A0A1X9P7</accession>
<dbReference type="GO" id="GO:0005829">
    <property type="term" value="C:cytosol"/>
    <property type="evidence" value="ECO:0007669"/>
    <property type="project" value="TreeGrafter"/>
</dbReference>
<feature type="binding site" evidence="2">
    <location>
        <position position="222"/>
    </location>
    <ligand>
        <name>substrate</name>
    </ligand>
</feature>
<evidence type="ECO:0000313" key="4">
    <source>
        <dbReference type="EMBL" id="JAD07802.1"/>
    </source>
</evidence>
<comment type="similarity">
    <text evidence="1">Belongs to the PNP/UDP phosphorylase family.</text>
</comment>
<dbReference type="GO" id="GO:0009166">
    <property type="term" value="P:nucleotide catabolic process"/>
    <property type="evidence" value="ECO:0007669"/>
    <property type="project" value="InterPro"/>
</dbReference>
<dbReference type="NCBIfam" id="TIGR01719">
    <property type="entry name" value="euk_UDPppase"/>
    <property type="match status" value="1"/>
</dbReference>
<dbReference type="Pfam" id="PF01048">
    <property type="entry name" value="PNP_UDP_1"/>
    <property type="match status" value="1"/>
</dbReference>
<organism evidence="4">
    <name type="scientific">Zeugodacus cucurbitae</name>
    <name type="common">Melon fruit fly</name>
    <name type="synonym">Bactrocera cucurbitae</name>
    <dbReference type="NCBI Taxonomy" id="28588"/>
    <lineage>
        <taxon>Eukaryota</taxon>
        <taxon>Metazoa</taxon>
        <taxon>Ecdysozoa</taxon>
        <taxon>Arthropoda</taxon>
        <taxon>Hexapoda</taxon>
        <taxon>Insecta</taxon>
        <taxon>Pterygota</taxon>
        <taxon>Neoptera</taxon>
        <taxon>Endopterygota</taxon>
        <taxon>Diptera</taxon>
        <taxon>Brachycera</taxon>
        <taxon>Muscomorpha</taxon>
        <taxon>Tephritoidea</taxon>
        <taxon>Tephritidae</taxon>
        <taxon>Zeugodacus</taxon>
        <taxon>Zeugodacus</taxon>
    </lineage>
</organism>
<feature type="binding site" evidence="2">
    <location>
        <position position="224"/>
    </location>
    <ligand>
        <name>substrate</name>
    </ligand>
</feature>
<sequence>MDLASASCGCMSTTEQSTECTTGFLRNPHIAQMDEDFLYHLGLGTKSHNLPAMFGDVKFVIVGGTPKRMEKLAQYLLEEINHKLPVGTQLSDLTGAADRYSMYKAGPIICVNHGMGNPSISILLHELIKLMHHAKCKNPVFIRLGTCGGLGVPGGTVVISDGVLNDKLNAEHEFKTLGKVVPRPTKLDAGLAQELKALASPSDGFQTVVGKTYCADDFYEGQGRLDGAFCDYQEADKMRWLNMLQQKGVVNIEMESSMFAALTNNAGIKAGIICAAILNRLNGDQITETKETLGEWQERPAKLLARYIRKQLGVQK</sequence>
<evidence type="ECO:0000256" key="1">
    <source>
        <dbReference type="ARBA" id="ARBA00010456"/>
    </source>
</evidence>
<feature type="binding site" evidence="2">
    <location>
        <begin position="143"/>
        <end position="146"/>
    </location>
    <ligand>
        <name>phosphate</name>
        <dbReference type="ChEBI" id="CHEBI:43474"/>
    </ligand>
</feature>
<dbReference type="GO" id="GO:0004850">
    <property type="term" value="F:uridine phosphorylase activity"/>
    <property type="evidence" value="ECO:0007669"/>
    <property type="project" value="InterPro"/>
</dbReference>
<dbReference type="InterPro" id="IPR035994">
    <property type="entry name" value="Nucleoside_phosphorylase_sf"/>
</dbReference>
<evidence type="ECO:0000256" key="2">
    <source>
        <dbReference type="PIRSR" id="PIRSR610059-50"/>
    </source>
</evidence>